<reference evidence="1 2" key="1">
    <citation type="journal article" date="2016" name="Nat. Commun.">
        <title>Thousands of microbial genomes shed light on interconnected biogeochemical processes in an aquifer system.</title>
        <authorList>
            <person name="Anantharaman K."/>
            <person name="Brown C.T."/>
            <person name="Hug L.A."/>
            <person name="Sharon I."/>
            <person name="Castelle C.J."/>
            <person name="Probst A.J."/>
            <person name="Thomas B.C."/>
            <person name="Singh A."/>
            <person name="Wilkins M.J."/>
            <person name="Karaoz U."/>
            <person name="Brodie E.L."/>
            <person name="Williams K.H."/>
            <person name="Hubbard S.S."/>
            <person name="Banfield J.F."/>
        </authorList>
    </citation>
    <scope>NUCLEOTIDE SEQUENCE [LARGE SCALE GENOMIC DNA]</scope>
</reference>
<dbReference type="Proteomes" id="UP000177310">
    <property type="component" value="Unassembled WGS sequence"/>
</dbReference>
<proteinExistence type="predicted"/>
<accession>A0A1G1YH90</accession>
<evidence type="ECO:0000313" key="1">
    <source>
        <dbReference type="EMBL" id="OGY51631.1"/>
    </source>
</evidence>
<evidence type="ECO:0000313" key="2">
    <source>
        <dbReference type="Proteomes" id="UP000177310"/>
    </source>
</evidence>
<organism evidence="1 2">
    <name type="scientific">Candidatus Buchananbacteria bacterium RIFCSPHIGHO2_02_FULL_56_16</name>
    <dbReference type="NCBI Taxonomy" id="1797542"/>
    <lineage>
        <taxon>Bacteria</taxon>
        <taxon>Candidatus Buchananiibacteriota</taxon>
    </lineage>
</organism>
<dbReference type="AlphaFoldDB" id="A0A1G1YH90"/>
<name>A0A1G1YH90_9BACT</name>
<comment type="caution">
    <text evidence="1">The sequence shown here is derived from an EMBL/GenBank/DDBJ whole genome shotgun (WGS) entry which is preliminary data.</text>
</comment>
<sequence>MTVAAEQPKSAAEADAPPVLVEDGLAKALDIRLWLAGQFEDAVRLCALLPEDYAGRVRVFDRIIDTAKTARAWLFALSWVKLSAIHRAIVVTNLIVARASSAQWDQVLDQLDPGDELYARAIRARANMLIIEQAPVELSFAAWSPT</sequence>
<gene>
    <name evidence="1" type="ORF">A3J59_04930</name>
</gene>
<protein>
    <submittedName>
        <fullName evidence="1">Uncharacterized protein</fullName>
    </submittedName>
</protein>
<dbReference type="EMBL" id="MHIL01000017">
    <property type="protein sequence ID" value="OGY51631.1"/>
    <property type="molecule type" value="Genomic_DNA"/>
</dbReference>